<dbReference type="InterPro" id="IPR012902">
    <property type="entry name" value="N_methyl_site"/>
</dbReference>
<keyword evidence="1" id="KW-0812">Transmembrane</keyword>
<evidence type="ECO:0000313" key="2">
    <source>
        <dbReference type="EMBL" id="MFC4492075.1"/>
    </source>
</evidence>
<protein>
    <submittedName>
        <fullName evidence="2">Prepilin-type N-terminal cleavage/methylation domain-containing protein</fullName>
    </submittedName>
</protein>
<dbReference type="RefSeq" id="WP_231461722.1">
    <property type="nucleotide sequence ID" value="NZ_JAJOHW010000044.1"/>
</dbReference>
<keyword evidence="1" id="KW-0472">Membrane</keyword>
<keyword evidence="1" id="KW-1133">Transmembrane helix</keyword>
<accession>A0ABV8ZZQ6</accession>
<dbReference type="Proteomes" id="UP001595999">
    <property type="component" value="Unassembled WGS sequence"/>
</dbReference>
<reference evidence="3" key="1">
    <citation type="journal article" date="2019" name="Int. J. Syst. Evol. Microbiol.">
        <title>The Global Catalogue of Microorganisms (GCM) 10K type strain sequencing project: providing services to taxonomists for standard genome sequencing and annotation.</title>
        <authorList>
            <consortium name="The Broad Institute Genomics Platform"/>
            <consortium name="The Broad Institute Genome Sequencing Center for Infectious Disease"/>
            <person name="Wu L."/>
            <person name="Ma J."/>
        </authorList>
    </citation>
    <scope>NUCLEOTIDE SEQUENCE [LARGE SCALE GENOMIC DNA]</scope>
    <source>
        <strain evidence="3">CGMCC 4.7608</strain>
    </source>
</reference>
<dbReference type="PROSITE" id="PS00409">
    <property type="entry name" value="PROKAR_NTER_METHYL"/>
    <property type="match status" value="1"/>
</dbReference>
<dbReference type="EMBL" id="JBHSEK010000020">
    <property type="protein sequence ID" value="MFC4492075.1"/>
    <property type="molecule type" value="Genomic_DNA"/>
</dbReference>
<organism evidence="2 3">
    <name type="scientific">Chromobacterium aquaticum</name>
    <dbReference type="NCBI Taxonomy" id="467180"/>
    <lineage>
        <taxon>Bacteria</taxon>
        <taxon>Pseudomonadati</taxon>
        <taxon>Pseudomonadota</taxon>
        <taxon>Betaproteobacteria</taxon>
        <taxon>Neisseriales</taxon>
        <taxon>Chromobacteriaceae</taxon>
        <taxon>Chromobacterium</taxon>
    </lineage>
</organism>
<dbReference type="Pfam" id="PF07963">
    <property type="entry name" value="N_methyl"/>
    <property type="match status" value="1"/>
</dbReference>
<evidence type="ECO:0000256" key="1">
    <source>
        <dbReference type="SAM" id="Phobius"/>
    </source>
</evidence>
<keyword evidence="3" id="KW-1185">Reference proteome</keyword>
<name>A0ABV8ZZQ6_9NEIS</name>
<evidence type="ECO:0000313" key="3">
    <source>
        <dbReference type="Proteomes" id="UP001595999"/>
    </source>
</evidence>
<feature type="transmembrane region" description="Helical" evidence="1">
    <location>
        <begin position="6"/>
        <end position="31"/>
    </location>
</feature>
<proteinExistence type="predicted"/>
<comment type="caution">
    <text evidence="2">The sequence shown here is derived from an EMBL/GenBank/DDBJ whole genome shotgun (WGS) entry which is preliminary data.</text>
</comment>
<sequence>MNKRAAGFTLLELLIGMLLALITTLAMLTLYRQTARSLFHPEQGSASLAQQDGQLMAALLSVQQQAQEAGFGAAGGRGQNLQLLSLSDLRVDADGTITALSIAPAASGTANAAAWRYRPSLDANAYACRGVASLGAAGQASTLYLLQADACANLDDTLAQASQWRARALSSPLPARRRLSLELRLTQSCWPYAAATASQTYPLLLLNYRDTQRDEIRSFASCLTNLADPT</sequence>
<gene>
    <name evidence="2" type="ORF">ACFO0R_20880</name>
</gene>